<accession>A0A067SJS0</accession>
<feature type="compositionally biased region" description="Polar residues" evidence="1">
    <location>
        <begin position="57"/>
        <end position="71"/>
    </location>
</feature>
<dbReference type="OrthoDB" id="2322499at2759"/>
<dbReference type="EMBL" id="KL142398">
    <property type="protein sequence ID" value="KDR70277.1"/>
    <property type="molecule type" value="Genomic_DNA"/>
</dbReference>
<evidence type="ECO:0000259" key="2">
    <source>
        <dbReference type="PROSITE" id="PS50181"/>
    </source>
</evidence>
<evidence type="ECO:0000313" key="4">
    <source>
        <dbReference type="Proteomes" id="UP000027222"/>
    </source>
</evidence>
<gene>
    <name evidence="3" type="ORF">GALMADRAFT_255180</name>
</gene>
<feature type="domain" description="F-box" evidence="2">
    <location>
        <begin position="71"/>
        <end position="120"/>
    </location>
</feature>
<evidence type="ECO:0000313" key="3">
    <source>
        <dbReference type="EMBL" id="KDR70277.1"/>
    </source>
</evidence>
<organism evidence="3 4">
    <name type="scientific">Galerina marginata (strain CBS 339.88)</name>
    <dbReference type="NCBI Taxonomy" id="685588"/>
    <lineage>
        <taxon>Eukaryota</taxon>
        <taxon>Fungi</taxon>
        <taxon>Dikarya</taxon>
        <taxon>Basidiomycota</taxon>
        <taxon>Agaricomycotina</taxon>
        <taxon>Agaricomycetes</taxon>
        <taxon>Agaricomycetidae</taxon>
        <taxon>Agaricales</taxon>
        <taxon>Agaricineae</taxon>
        <taxon>Strophariaceae</taxon>
        <taxon>Galerina</taxon>
    </lineage>
</organism>
<dbReference type="SUPFAM" id="SSF81383">
    <property type="entry name" value="F-box domain"/>
    <property type="match status" value="1"/>
</dbReference>
<feature type="region of interest" description="Disordered" evidence="1">
    <location>
        <begin position="29"/>
        <end position="71"/>
    </location>
</feature>
<name>A0A067SJS0_GALM3</name>
<reference evidence="4" key="1">
    <citation type="journal article" date="2014" name="Proc. Natl. Acad. Sci. U.S.A.">
        <title>Extensive sampling of basidiomycete genomes demonstrates inadequacy of the white-rot/brown-rot paradigm for wood decay fungi.</title>
        <authorList>
            <person name="Riley R."/>
            <person name="Salamov A.A."/>
            <person name="Brown D.W."/>
            <person name="Nagy L.G."/>
            <person name="Floudas D."/>
            <person name="Held B.W."/>
            <person name="Levasseur A."/>
            <person name="Lombard V."/>
            <person name="Morin E."/>
            <person name="Otillar R."/>
            <person name="Lindquist E.A."/>
            <person name="Sun H."/>
            <person name="LaButti K.M."/>
            <person name="Schmutz J."/>
            <person name="Jabbour D."/>
            <person name="Luo H."/>
            <person name="Baker S.E."/>
            <person name="Pisabarro A.G."/>
            <person name="Walton J.D."/>
            <person name="Blanchette R.A."/>
            <person name="Henrissat B."/>
            <person name="Martin F."/>
            <person name="Cullen D."/>
            <person name="Hibbett D.S."/>
            <person name="Grigoriev I.V."/>
        </authorList>
    </citation>
    <scope>NUCLEOTIDE SEQUENCE [LARGE SCALE GENOMIC DNA]</scope>
    <source>
        <strain evidence="4">CBS 339.88</strain>
    </source>
</reference>
<dbReference type="STRING" id="685588.A0A067SJS0"/>
<evidence type="ECO:0000256" key="1">
    <source>
        <dbReference type="SAM" id="MobiDB-lite"/>
    </source>
</evidence>
<sequence>MAPRSAKVKAKAIIASVVNDSSEDEYSTEYEVEEVGHSASIRRRSTAAPARKKARTSAANRTQPSDSNTLGSLLETMPLDIHYEIFGHLQSKDLVSLLRTSKLFRATLMTKNVISVWRRARRDSVLPDCPSDRSEPAWAVLFYSNTCEECGGKNVQHVDFLFRRRLCKSCRKNIFIESRFKSLYRGVDPSILELVCYSDSRSGSRRCGGPFKGPIRYFWPPDVDDMIHTLTAFQNGIKRGQSGAEKRLHIFKEERKKLITYIHSTAGANESCLEDIIDERRQEECARNMESYALNKKRRSAISEQLMLLGYTEKDIYSVRDCREFATKVQLTDNIWRRIRPILEAAIAEKRRIKAEEDLANAKCTRRQIVDTFYVTYKKSLRPSQCHYLPRTCDLCDFEPFSPLINAPSDANISVTDFEPFFRILPEILASYAQCKLRHFRGLLSAGSNRKDAATDVYQLEGSTGMSWHDIDPLKFATSVFECRGWSDSYSNRHGGRFVLVGLDDLLSHQCLLRDEGLRSRYFSDKSISKVRIDFVPAGAEVARSLIRLAGFDPRTALASEMDEANLRFGCNHCLPQSKWDWGKQITFCVGYNWRAAIIHGLRGYHKGMSSSVVNEPWAVLSQDDTSSVKEKEKKIYERYHYSPRWTCDHCWEYMHNEDKRPTIIQHLHDKHGLTDPKEPEDLLFVSQDDLLLEEYTYHLPLPVKASH</sequence>
<dbReference type="CDD" id="cd09917">
    <property type="entry name" value="F-box_SF"/>
    <property type="match status" value="1"/>
</dbReference>
<protein>
    <recommendedName>
        <fullName evidence="2">F-box domain-containing protein</fullName>
    </recommendedName>
</protein>
<dbReference type="PROSITE" id="PS50181">
    <property type="entry name" value="FBOX"/>
    <property type="match status" value="1"/>
</dbReference>
<dbReference type="AlphaFoldDB" id="A0A067SJS0"/>
<dbReference type="InterPro" id="IPR036047">
    <property type="entry name" value="F-box-like_dom_sf"/>
</dbReference>
<dbReference type="Proteomes" id="UP000027222">
    <property type="component" value="Unassembled WGS sequence"/>
</dbReference>
<dbReference type="InterPro" id="IPR001810">
    <property type="entry name" value="F-box_dom"/>
</dbReference>
<proteinExistence type="predicted"/>
<dbReference type="HOGENOM" id="CLU_010790_5_0_1"/>
<keyword evidence="4" id="KW-1185">Reference proteome</keyword>
<feature type="compositionally biased region" description="Basic residues" evidence="1">
    <location>
        <begin position="40"/>
        <end position="55"/>
    </location>
</feature>